<comment type="caution">
    <text evidence="1">The sequence shown here is derived from an EMBL/GenBank/DDBJ whole genome shotgun (WGS) entry which is preliminary data.</text>
</comment>
<dbReference type="EMBL" id="NHTK01005993">
    <property type="protein sequence ID" value="PPQ69093.1"/>
    <property type="molecule type" value="Genomic_DNA"/>
</dbReference>
<proteinExistence type="predicted"/>
<dbReference type="AlphaFoldDB" id="A0A409VS85"/>
<gene>
    <name evidence="1" type="ORF">CVT24_000137</name>
</gene>
<keyword evidence="2" id="KW-1185">Reference proteome</keyword>
<sequence>MNDLDVVPAAVNEVLKHLYPLLTANIPEVPERELRARLSPFVQAACFSHKAFIYGGSVASDLYDLVDSDRYLASIMNKPQLLIDASKSVSVGYDNSLDSRTSFQEARGPLGELVSRLVGGNSNGPDIVIELWKADRFNRTHISRPNFVSHVIHNLDECIRASGALVAWFERCRSFLQDETSSLSLPRERECLVNGVKRTMFSYAHNFTRIFRDYPLLSKPYNEDDIWEEIALDRKDRLSGIEVPVPKVPIPPPFKKPPRRQEDVSKIPHKYFTIKPDDKQSYKATLSSIDIVSPNVSRLTFSFEVVTGSTFITSGFSIGFRFETRDLRHPTSLIQVVGTAPNTIPELKEFTADECDIGIQVTFPEPQVVEWHFRRHLRQVLTGTRFPTTFNLSLSVQHEGDITARISITVFRRPFFITTKTCHNSTYTPTIIKIQKDSEGPSNTSPADHDVDSRAVARLISS</sequence>
<evidence type="ECO:0000313" key="2">
    <source>
        <dbReference type="Proteomes" id="UP000284842"/>
    </source>
</evidence>
<protein>
    <submittedName>
        <fullName evidence="1">Uncharacterized protein</fullName>
    </submittedName>
</protein>
<evidence type="ECO:0000313" key="1">
    <source>
        <dbReference type="EMBL" id="PPQ69093.1"/>
    </source>
</evidence>
<dbReference type="InParanoid" id="A0A409VS85"/>
<name>A0A409VS85_9AGAR</name>
<organism evidence="1 2">
    <name type="scientific">Panaeolus cyanescens</name>
    <dbReference type="NCBI Taxonomy" id="181874"/>
    <lineage>
        <taxon>Eukaryota</taxon>
        <taxon>Fungi</taxon>
        <taxon>Dikarya</taxon>
        <taxon>Basidiomycota</taxon>
        <taxon>Agaricomycotina</taxon>
        <taxon>Agaricomycetes</taxon>
        <taxon>Agaricomycetidae</taxon>
        <taxon>Agaricales</taxon>
        <taxon>Agaricineae</taxon>
        <taxon>Galeropsidaceae</taxon>
        <taxon>Panaeolus</taxon>
    </lineage>
</organism>
<dbReference type="Proteomes" id="UP000284842">
    <property type="component" value="Unassembled WGS sequence"/>
</dbReference>
<accession>A0A409VS85</accession>
<reference evidence="1 2" key="1">
    <citation type="journal article" date="2018" name="Evol. Lett.">
        <title>Horizontal gene cluster transfer increased hallucinogenic mushroom diversity.</title>
        <authorList>
            <person name="Reynolds H.T."/>
            <person name="Vijayakumar V."/>
            <person name="Gluck-Thaler E."/>
            <person name="Korotkin H.B."/>
            <person name="Matheny P.B."/>
            <person name="Slot J.C."/>
        </authorList>
    </citation>
    <scope>NUCLEOTIDE SEQUENCE [LARGE SCALE GENOMIC DNA]</scope>
    <source>
        <strain evidence="1 2">2629</strain>
    </source>
</reference>